<dbReference type="InterPro" id="IPR050968">
    <property type="entry name" value="Cytochrome_c_oxidase_bac_sub4"/>
</dbReference>
<dbReference type="InterPro" id="IPR014210">
    <property type="entry name" value="Cyt_o_ubiqinol_oxidase_su4"/>
</dbReference>
<evidence type="ECO:0000256" key="3">
    <source>
        <dbReference type="ARBA" id="ARBA00011700"/>
    </source>
</evidence>
<keyword evidence="8" id="KW-0249">Electron transport</keyword>
<evidence type="ECO:0000313" key="19">
    <source>
        <dbReference type="EMBL" id="MFK2874797.1"/>
    </source>
</evidence>
<evidence type="ECO:0000256" key="4">
    <source>
        <dbReference type="ARBA" id="ARBA00014689"/>
    </source>
</evidence>
<evidence type="ECO:0000256" key="16">
    <source>
        <dbReference type="ARBA" id="ARBA00032185"/>
    </source>
</evidence>
<evidence type="ECO:0000256" key="6">
    <source>
        <dbReference type="ARBA" id="ARBA00022475"/>
    </source>
</evidence>
<evidence type="ECO:0000256" key="13">
    <source>
        <dbReference type="ARBA" id="ARBA00030071"/>
    </source>
</evidence>
<sequence length="129" mass="14167">MTNQLHDTQRLNRRTPGLETHGSHGTWRGYVVGYVLAIGLTIAAFAIAPVKNMAPFSIEAALVVLAIAQMIVHLIFFLHINTAPEQKTNVLALAATMLIIAIVVVGSLWIMSHLTANMVPMDHLMNMQR</sequence>
<protein>
    <recommendedName>
        <fullName evidence="4">Cytochrome bo(3) ubiquinol oxidase subunit 4</fullName>
    </recommendedName>
    <alternativeName>
        <fullName evidence="16">Cytochrome o ubiquinol oxidase subunit 4</fullName>
    </alternativeName>
    <alternativeName>
        <fullName evidence="13">Oxidase bo(3) subunit 4</fullName>
    </alternativeName>
    <alternativeName>
        <fullName evidence="14">Ubiquinol oxidase polypeptide IV</fullName>
    </alternativeName>
    <alternativeName>
        <fullName evidence="15">Ubiquinol oxidase subunit 4</fullName>
    </alternativeName>
</protein>
<evidence type="ECO:0000256" key="12">
    <source>
        <dbReference type="ARBA" id="ARBA00025694"/>
    </source>
</evidence>
<comment type="function">
    <text evidence="12">Cytochrome bo(3) ubiquinol terminal oxidase is the component of the aerobic respiratory chain of E.coli that predominates when cells are grown at high aeration. Has proton pump activity across the membrane in addition to electron transfer, pumping 2 protons/electron.</text>
</comment>
<evidence type="ECO:0000256" key="1">
    <source>
        <dbReference type="ARBA" id="ARBA00004651"/>
    </source>
</evidence>
<feature type="region of interest" description="Disordered" evidence="17">
    <location>
        <begin position="1"/>
        <end position="22"/>
    </location>
</feature>
<evidence type="ECO:0000313" key="20">
    <source>
        <dbReference type="Proteomes" id="UP001620405"/>
    </source>
</evidence>
<dbReference type="PANTHER" id="PTHR36835:SF1">
    <property type="entry name" value="CYTOCHROME BO(3) UBIQUINOL OXIDASE SUBUNIT 4"/>
    <property type="match status" value="1"/>
</dbReference>
<evidence type="ECO:0000256" key="9">
    <source>
        <dbReference type="ARBA" id="ARBA00022989"/>
    </source>
</evidence>
<name>A0ABW8IXQ4_9GAMM</name>
<evidence type="ECO:0000256" key="15">
    <source>
        <dbReference type="ARBA" id="ARBA00031887"/>
    </source>
</evidence>
<proteinExistence type="inferred from homology"/>
<dbReference type="EMBL" id="JADIKG010000013">
    <property type="protein sequence ID" value="MFK2874797.1"/>
    <property type="molecule type" value="Genomic_DNA"/>
</dbReference>
<comment type="subcellular location">
    <subcellularLocation>
        <location evidence="1">Cell membrane</location>
        <topology evidence="1">Multi-pass membrane protein</topology>
    </subcellularLocation>
</comment>
<keyword evidence="9 18" id="KW-1133">Transmembrane helix</keyword>
<reference evidence="19 20" key="1">
    <citation type="submission" date="2020-10" db="EMBL/GenBank/DDBJ databases">
        <title>Phylogeny of dyella-like bacteria.</title>
        <authorList>
            <person name="Fu J."/>
        </authorList>
    </citation>
    <scope>NUCLEOTIDE SEQUENCE [LARGE SCALE GENOMIC DNA]</scope>
    <source>
        <strain evidence="19 20">DHOB07</strain>
    </source>
</reference>
<evidence type="ECO:0000256" key="18">
    <source>
        <dbReference type="SAM" id="Phobius"/>
    </source>
</evidence>
<dbReference type="NCBIfam" id="TIGR02847">
    <property type="entry name" value="CyoD"/>
    <property type="match status" value="1"/>
</dbReference>
<comment type="caution">
    <text evidence="19">The sequence shown here is derived from an EMBL/GenBank/DDBJ whole genome shotgun (WGS) entry which is preliminary data.</text>
</comment>
<dbReference type="Proteomes" id="UP001620405">
    <property type="component" value="Unassembled WGS sequence"/>
</dbReference>
<evidence type="ECO:0000256" key="7">
    <source>
        <dbReference type="ARBA" id="ARBA00022692"/>
    </source>
</evidence>
<dbReference type="InterPro" id="IPR005171">
    <property type="entry name" value="Cyt_c_oxidase_su4_prok"/>
</dbReference>
<evidence type="ECO:0000256" key="8">
    <source>
        <dbReference type="ARBA" id="ARBA00022982"/>
    </source>
</evidence>
<evidence type="ECO:0000256" key="11">
    <source>
        <dbReference type="ARBA" id="ARBA00023136"/>
    </source>
</evidence>
<evidence type="ECO:0000256" key="17">
    <source>
        <dbReference type="SAM" id="MobiDB-lite"/>
    </source>
</evidence>
<evidence type="ECO:0000256" key="5">
    <source>
        <dbReference type="ARBA" id="ARBA00022448"/>
    </source>
</evidence>
<evidence type="ECO:0000256" key="2">
    <source>
        <dbReference type="ARBA" id="ARBA00008079"/>
    </source>
</evidence>
<keyword evidence="7 18" id="KW-0812">Transmembrane</keyword>
<organism evidence="19 20">
    <name type="scientific">Dyella lipolytica</name>
    <dbReference type="NCBI Taxonomy" id="1867835"/>
    <lineage>
        <taxon>Bacteria</taxon>
        <taxon>Pseudomonadati</taxon>
        <taxon>Pseudomonadota</taxon>
        <taxon>Gammaproteobacteria</taxon>
        <taxon>Lysobacterales</taxon>
        <taxon>Rhodanobacteraceae</taxon>
        <taxon>Dyella</taxon>
    </lineage>
</organism>
<feature type="transmembrane region" description="Helical" evidence="18">
    <location>
        <begin position="56"/>
        <end position="78"/>
    </location>
</feature>
<dbReference type="PANTHER" id="PTHR36835">
    <property type="entry name" value="CYTOCHROME BO(3) UBIQUINOL OXIDASE SUBUNIT 4"/>
    <property type="match status" value="1"/>
</dbReference>
<keyword evidence="6" id="KW-1003">Cell membrane</keyword>
<dbReference type="Pfam" id="PF03626">
    <property type="entry name" value="COX4_pro"/>
    <property type="match status" value="1"/>
</dbReference>
<accession>A0ABW8IXQ4</accession>
<comment type="similarity">
    <text evidence="2">Belongs to the cytochrome c oxidase bacterial subunit 4 family.</text>
</comment>
<keyword evidence="5" id="KW-0813">Transport</keyword>
<keyword evidence="20" id="KW-1185">Reference proteome</keyword>
<feature type="transmembrane region" description="Helical" evidence="18">
    <location>
        <begin position="90"/>
        <end position="111"/>
    </location>
</feature>
<feature type="transmembrane region" description="Helical" evidence="18">
    <location>
        <begin position="31"/>
        <end position="50"/>
    </location>
</feature>
<evidence type="ECO:0000256" key="10">
    <source>
        <dbReference type="ARBA" id="ARBA00023002"/>
    </source>
</evidence>
<evidence type="ECO:0000256" key="14">
    <source>
        <dbReference type="ARBA" id="ARBA00030211"/>
    </source>
</evidence>
<gene>
    <name evidence="19" type="primary">cyoD</name>
    <name evidence="19" type="ORF">ISP13_14735</name>
</gene>
<keyword evidence="10" id="KW-0560">Oxidoreductase</keyword>
<comment type="subunit">
    <text evidence="3">Heterooctamer of two A chains, two B chains, two C chains and two D chains.</text>
</comment>
<keyword evidence="11 18" id="KW-0472">Membrane</keyword>
<dbReference type="RefSeq" id="WP_284396484.1">
    <property type="nucleotide sequence ID" value="NZ_BSNQ01000003.1"/>
</dbReference>